<feature type="DNA-binding region" description="H-T-H motif" evidence="4">
    <location>
        <begin position="37"/>
        <end position="56"/>
    </location>
</feature>
<evidence type="ECO:0000256" key="2">
    <source>
        <dbReference type="ARBA" id="ARBA00023125"/>
    </source>
</evidence>
<evidence type="ECO:0000256" key="3">
    <source>
        <dbReference type="ARBA" id="ARBA00023163"/>
    </source>
</evidence>
<proteinExistence type="predicted"/>
<dbReference type="PANTHER" id="PTHR30055">
    <property type="entry name" value="HTH-TYPE TRANSCRIPTIONAL REGULATOR RUTR"/>
    <property type="match status" value="1"/>
</dbReference>
<dbReference type="InterPro" id="IPR009057">
    <property type="entry name" value="Homeodomain-like_sf"/>
</dbReference>
<dbReference type="RefSeq" id="WP_209663670.1">
    <property type="nucleotide sequence ID" value="NZ_JAGGMS010000001.1"/>
</dbReference>
<keyword evidence="3" id="KW-0804">Transcription</keyword>
<evidence type="ECO:0000256" key="4">
    <source>
        <dbReference type="PROSITE-ProRule" id="PRU00335"/>
    </source>
</evidence>
<dbReference type="SUPFAM" id="SSF46689">
    <property type="entry name" value="Homeodomain-like"/>
    <property type="match status" value="1"/>
</dbReference>
<evidence type="ECO:0000259" key="5">
    <source>
        <dbReference type="PROSITE" id="PS50977"/>
    </source>
</evidence>
<protein>
    <submittedName>
        <fullName evidence="6">AcrR family transcriptional regulator</fullName>
    </submittedName>
</protein>
<evidence type="ECO:0000256" key="1">
    <source>
        <dbReference type="ARBA" id="ARBA00023015"/>
    </source>
</evidence>
<name>A0ABS4PKT6_9PSEU</name>
<accession>A0ABS4PKT6</accession>
<dbReference type="PANTHER" id="PTHR30055:SF234">
    <property type="entry name" value="HTH-TYPE TRANSCRIPTIONAL REGULATOR BETI"/>
    <property type="match status" value="1"/>
</dbReference>
<organism evidence="6 7">
    <name type="scientific">Amycolatopsis magusensis</name>
    <dbReference type="NCBI Taxonomy" id="882444"/>
    <lineage>
        <taxon>Bacteria</taxon>
        <taxon>Bacillati</taxon>
        <taxon>Actinomycetota</taxon>
        <taxon>Actinomycetes</taxon>
        <taxon>Pseudonocardiales</taxon>
        <taxon>Pseudonocardiaceae</taxon>
        <taxon>Amycolatopsis</taxon>
    </lineage>
</organism>
<gene>
    <name evidence="6" type="ORF">JOM49_001568</name>
</gene>
<dbReference type="PROSITE" id="PS50977">
    <property type="entry name" value="HTH_TETR_2"/>
    <property type="match status" value="1"/>
</dbReference>
<dbReference type="Proteomes" id="UP000741013">
    <property type="component" value="Unassembled WGS sequence"/>
</dbReference>
<keyword evidence="1" id="KW-0805">Transcription regulation</keyword>
<dbReference type="InterPro" id="IPR001647">
    <property type="entry name" value="HTH_TetR"/>
</dbReference>
<dbReference type="Gene3D" id="1.10.357.10">
    <property type="entry name" value="Tetracycline Repressor, domain 2"/>
    <property type="match status" value="1"/>
</dbReference>
<dbReference type="Pfam" id="PF00440">
    <property type="entry name" value="TetR_N"/>
    <property type="match status" value="1"/>
</dbReference>
<comment type="caution">
    <text evidence="6">The sequence shown here is derived from an EMBL/GenBank/DDBJ whole genome shotgun (WGS) entry which is preliminary data.</text>
</comment>
<feature type="domain" description="HTH tetR-type" evidence="5">
    <location>
        <begin position="14"/>
        <end position="74"/>
    </location>
</feature>
<keyword evidence="2 4" id="KW-0238">DNA-binding</keyword>
<reference evidence="6 7" key="1">
    <citation type="submission" date="2021-03" db="EMBL/GenBank/DDBJ databases">
        <title>Sequencing the genomes of 1000 actinobacteria strains.</title>
        <authorList>
            <person name="Klenk H.-P."/>
        </authorList>
    </citation>
    <scope>NUCLEOTIDE SEQUENCE [LARGE SCALE GENOMIC DNA]</scope>
    <source>
        <strain evidence="6 7">DSM 45510</strain>
    </source>
</reference>
<dbReference type="InterPro" id="IPR050109">
    <property type="entry name" value="HTH-type_TetR-like_transc_reg"/>
</dbReference>
<evidence type="ECO:0000313" key="6">
    <source>
        <dbReference type="EMBL" id="MBP2180042.1"/>
    </source>
</evidence>
<dbReference type="EMBL" id="JAGGMS010000001">
    <property type="protein sequence ID" value="MBP2180042.1"/>
    <property type="molecule type" value="Genomic_DNA"/>
</dbReference>
<keyword evidence="7" id="KW-1185">Reference proteome</keyword>
<evidence type="ECO:0000313" key="7">
    <source>
        <dbReference type="Proteomes" id="UP000741013"/>
    </source>
</evidence>
<dbReference type="PRINTS" id="PR00455">
    <property type="entry name" value="HTHTETR"/>
</dbReference>
<sequence>MSRRVGRPRKLPVDEQRALILGAARKVFAESGLQAATVEQIASAAGLTRQAVYETYGGKKELFAEAVKATEELVHAKVGKPALDASEPKLRVWARANYAAMFAFVAEHPDALPLLMQAERAGDPAMNRVRARLATIYAEASRARWAAQGVESGRTDKALVAMYFAMTEALVGMSWDDPAPDPEALIDLLTEFTVGGVLRLQGHAPEIIAKLR</sequence>